<evidence type="ECO:0000313" key="2">
    <source>
        <dbReference type="Proteomes" id="UP000652231"/>
    </source>
</evidence>
<dbReference type="EMBL" id="BMGK01000006">
    <property type="protein sequence ID" value="GGD93366.1"/>
    <property type="molecule type" value="Genomic_DNA"/>
</dbReference>
<name>A0A8J2YAF7_9FLAO</name>
<dbReference type="RefSeq" id="WP_188441415.1">
    <property type="nucleotide sequence ID" value="NZ_BMGK01000006.1"/>
</dbReference>
<dbReference type="Proteomes" id="UP000652231">
    <property type="component" value="Unassembled WGS sequence"/>
</dbReference>
<protein>
    <recommendedName>
        <fullName evidence="3">ABC transporter ATPase</fullName>
    </recommendedName>
</protein>
<gene>
    <name evidence="1" type="ORF">GCM10011312_16390</name>
</gene>
<organism evidence="1 2">
    <name type="scientific">Planktosalinus lacus</name>
    <dbReference type="NCBI Taxonomy" id="1526573"/>
    <lineage>
        <taxon>Bacteria</taxon>
        <taxon>Pseudomonadati</taxon>
        <taxon>Bacteroidota</taxon>
        <taxon>Flavobacteriia</taxon>
        <taxon>Flavobacteriales</taxon>
        <taxon>Flavobacteriaceae</taxon>
        <taxon>Planktosalinus</taxon>
    </lineage>
</organism>
<evidence type="ECO:0008006" key="3">
    <source>
        <dbReference type="Google" id="ProtNLM"/>
    </source>
</evidence>
<reference evidence="1" key="1">
    <citation type="journal article" date="2014" name="Int. J. Syst. Evol. Microbiol.">
        <title>Complete genome sequence of Corynebacterium casei LMG S-19264T (=DSM 44701T), isolated from a smear-ripened cheese.</title>
        <authorList>
            <consortium name="US DOE Joint Genome Institute (JGI-PGF)"/>
            <person name="Walter F."/>
            <person name="Albersmeier A."/>
            <person name="Kalinowski J."/>
            <person name="Ruckert C."/>
        </authorList>
    </citation>
    <scope>NUCLEOTIDE SEQUENCE</scope>
    <source>
        <strain evidence="1">CGMCC 1.12924</strain>
    </source>
</reference>
<keyword evidence="2" id="KW-1185">Reference proteome</keyword>
<proteinExistence type="predicted"/>
<dbReference type="AlphaFoldDB" id="A0A8J2YAF7"/>
<comment type="caution">
    <text evidence="1">The sequence shown here is derived from an EMBL/GenBank/DDBJ whole genome shotgun (WGS) entry which is preliminary data.</text>
</comment>
<reference evidence="1" key="2">
    <citation type="submission" date="2020-09" db="EMBL/GenBank/DDBJ databases">
        <authorList>
            <person name="Sun Q."/>
            <person name="Zhou Y."/>
        </authorList>
    </citation>
    <scope>NUCLEOTIDE SEQUENCE</scope>
    <source>
        <strain evidence="1">CGMCC 1.12924</strain>
    </source>
</reference>
<accession>A0A8J2YAF7</accession>
<sequence length="160" mass="18763">MLVDFNSLPEDSRIWIYQSNRKFSDDEIFEFEKRLSEFLTQWTAHGDSLEAGFEIKYNRFIIIGLNQENASASGCSIDASVHFIQQLEKQFQVDLLDKMNVTFYTGEYITHKTLQDFKKMAKSKAISKKTVVFNNLVNTKAEYLENWEVPAEESWHARLF</sequence>
<evidence type="ECO:0000313" key="1">
    <source>
        <dbReference type="EMBL" id="GGD93366.1"/>
    </source>
</evidence>